<reference evidence="1" key="1">
    <citation type="journal article" date="2020" name="mSystems">
        <title>Genome- and Community-Level Interaction Insights into Carbon Utilization and Element Cycling Functions of Hydrothermarchaeota in Hydrothermal Sediment.</title>
        <authorList>
            <person name="Zhou Z."/>
            <person name="Liu Y."/>
            <person name="Xu W."/>
            <person name="Pan J."/>
            <person name="Luo Z.H."/>
            <person name="Li M."/>
        </authorList>
    </citation>
    <scope>NUCLEOTIDE SEQUENCE [LARGE SCALE GENOMIC DNA]</scope>
    <source>
        <strain evidence="1">SpSt-192</strain>
    </source>
</reference>
<dbReference type="AlphaFoldDB" id="A0A7C2WJ32"/>
<gene>
    <name evidence="1" type="ORF">ENP13_05325</name>
</gene>
<evidence type="ECO:0008006" key="2">
    <source>
        <dbReference type="Google" id="ProtNLM"/>
    </source>
</evidence>
<protein>
    <recommendedName>
        <fullName evidence="2">Head-tail adaptor protein</fullName>
    </recommendedName>
</protein>
<dbReference type="EMBL" id="DSID01000402">
    <property type="protein sequence ID" value="HEX70648.1"/>
    <property type="molecule type" value="Genomic_DNA"/>
</dbReference>
<name>A0A7C2WJ32_9BACT</name>
<evidence type="ECO:0000313" key="1">
    <source>
        <dbReference type="EMBL" id="HEX70648.1"/>
    </source>
</evidence>
<dbReference type="InterPro" id="IPR008767">
    <property type="entry name" value="Phage_SPP1_head-tail_adaptor"/>
</dbReference>
<organism evidence="1">
    <name type="scientific">Thermorudis sp</name>
    <dbReference type="NCBI Taxonomy" id="1969470"/>
    <lineage>
        <taxon>Bacteria</taxon>
        <taxon>Pseudomonadati</taxon>
        <taxon>Thermomicrobiota</taxon>
        <taxon>Thermomicrobia</taxon>
        <taxon>Thermomicrobia incertae sedis</taxon>
        <taxon>Thermorudis</taxon>
    </lineage>
</organism>
<accession>A0A7C2WJ32</accession>
<dbReference type="InterPro" id="IPR038666">
    <property type="entry name" value="SSP1_head-tail_sf"/>
</dbReference>
<dbReference type="Gene3D" id="2.40.10.270">
    <property type="entry name" value="Bacteriophage SPP1 head-tail adaptor protein"/>
    <property type="match status" value="1"/>
</dbReference>
<comment type="caution">
    <text evidence="1">The sequence shown here is derived from an EMBL/GenBank/DDBJ whole genome shotgun (WGS) entry which is preliminary data.</text>
</comment>
<proteinExistence type="predicted"/>
<dbReference type="Pfam" id="PF05521">
    <property type="entry name" value="Phage_HCP"/>
    <property type="match status" value="1"/>
</dbReference>
<sequence length="110" mass="12472">MQLARLRPIELQRRVALERGSPYEPPETWVTERMLWADVIPLSVSGRAAYQQVAHSQATHVVRLRGRHAISLGQHRFRWRGQILAPVEPAVDPDGTGRWTTVTVELQGDS</sequence>